<sequence>MFQVGLGARPELAVNGAGADAQVTQGLLDLGRGLFQCRLNVLEKALTVQDPDRRPLLSEVERKLEERLALAATETQHADETHGRSNADFAMVCGRAGSGEVEPYQDATRSARAPPES</sequence>
<reference evidence="2" key="1">
    <citation type="journal article" date="2011" name="PLoS Genet.">
        <title>Azospirillum genomes reveal transition of bacteria from aquatic to terrestrial environments.</title>
        <authorList>
            <person name="Wisniewski-Dye F."/>
            <person name="Borziak K."/>
            <person name="Khalsa-Moyers G."/>
            <person name="Alexandre G."/>
            <person name="Sukharnikov L.O."/>
            <person name="Wuichet K."/>
            <person name="Hurst G.B."/>
            <person name="McDonald W.H."/>
            <person name="Robertson J.S."/>
            <person name="Barbe V."/>
            <person name="Calteau A."/>
            <person name="Rouy Z."/>
            <person name="Mangenot S."/>
            <person name="Prigent-Combaret C."/>
            <person name="Normand P."/>
            <person name="Boyer M."/>
            <person name="Siguier P."/>
            <person name="Dessaux Y."/>
            <person name="Elmerich C."/>
            <person name="Condemine G."/>
            <person name="Krishnen G."/>
            <person name="Kennedy I."/>
            <person name="Paterson A.H."/>
            <person name="Gonzalez V."/>
            <person name="Mavingui P."/>
            <person name="Zhulin I.B."/>
        </authorList>
    </citation>
    <scope>NUCLEOTIDE SEQUENCE [LARGE SCALE GENOMIC DNA]</scope>
    <source>
        <strain evidence="2">4B</strain>
    </source>
</reference>
<name>G7Z8L6_AZOL4</name>
<gene>
    <name evidence="1" type="ordered locus">AZOLI_2107</name>
</gene>
<dbReference type="KEGG" id="ali:AZOLI_2107"/>
<dbReference type="HOGENOM" id="CLU_2079918_0_0_5"/>
<evidence type="ECO:0000313" key="2">
    <source>
        <dbReference type="Proteomes" id="UP000005667"/>
    </source>
</evidence>
<evidence type="ECO:0000313" key="1">
    <source>
        <dbReference type="EMBL" id="CBS87338.1"/>
    </source>
</evidence>
<proteinExistence type="predicted"/>
<dbReference type="AlphaFoldDB" id="G7Z8L6"/>
<accession>G7Z8L6</accession>
<keyword evidence="2" id="KW-1185">Reference proteome</keyword>
<dbReference type="Proteomes" id="UP000005667">
    <property type="component" value="Chromosome"/>
</dbReference>
<dbReference type="EMBL" id="FQ311868">
    <property type="protein sequence ID" value="CBS87338.1"/>
    <property type="molecule type" value="Genomic_DNA"/>
</dbReference>
<organism evidence="1 2">
    <name type="scientific">Azospirillum lipoferum (strain 4B)</name>
    <dbReference type="NCBI Taxonomy" id="862719"/>
    <lineage>
        <taxon>Bacteria</taxon>
        <taxon>Pseudomonadati</taxon>
        <taxon>Pseudomonadota</taxon>
        <taxon>Alphaproteobacteria</taxon>
        <taxon>Rhodospirillales</taxon>
        <taxon>Azospirillaceae</taxon>
        <taxon>Azospirillum</taxon>
    </lineage>
</organism>
<protein>
    <submittedName>
        <fullName evidence="1">Uncharacterized protein</fullName>
    </submittedName>
</protein>